<gene>
    <name evidence="1" type="ORF">Pyn_18764</name>
</gene>
<name>A0A314YPP1_PRUYE</name>
<dbReference type="Proteomes" id="UP000250321">
    <property type="component" value="Unassembled WGS sequence"/>
</dbReference>
<organism evidence="1 2">
    <name type="scientific">Prunus yedoensis var. nudiflora</name>
    <dbReference type="NCBI Taxonomy" id="2094558"/>
    <lineage>
        <taxon>Eukaryota</taxon>
        <taxon>Viridiplantae</taxon>
        <taxon>Streptophyta</taxon>
        <taxon>Embryophyta</taxon>
        <taxon>Tracheophyta</taxon>
        <taxon>Spermatophyta</taxon>
        <taxon>Magnoliopsida</taxon>
        <taxon>eudicotyledons</taxon>
        <taxon>Gunneridae</taxon>
        <taxon>Pentapetalae</taxon>
        <taxon>rosids</taxon>
        <taxon>fabids</taxon>
        <taxon>Rosales</taxon>
        <taxon>Rosaceae</taxon>
        <taxon>Amygdaloideae</taxon>
        <taxon>Amygdaleae</taxon>
        <taxon>Prunus</taxon>
    </lineage>
</organism>
<dbReference type="AlphaFoldDB" id="A0A314YPP1"/>
<sequence>MSLEHPPEGAGATMTPGVTGAHMVDGGYNCSISLMLKTKSEYMLTSLSRKPHVSWSLQQNE</sequence>
<keyword evidence="2" id="KW-1185">Reference proteome</keyword>
<accession>A0A314YPP1</accession>
<reference evidence="1 2" key="1">
    <citation type="submission" date="2018-02" db="EMBL/GenBank/DDBJ databases">
        <title>Draft genome of wild Prunus yedoensis var. nudiflora.</title>
        <authorList>
            <person name="Baek S."/>
            <person name="Kim J.-H."/>
            <person name="Choi K."/>
            <person name="Kim G.-B."/>
            <person name="Cho A."/>
            <person name="Jang H."/>
            <person name="Shin C.-H."/>
            <person name="Yu H.-J."/>
            <person name="Mun J.-H."/>
        </authorList>
    </citation>
    <scope>NUCLEOTIDE SEQUENCE [LARGE SCALE GENOMIC DNA]</scope>
    <source>
        <strain evidence="2">cv. Jeju island</strain>
        <tissue evidence="1">Leaf</tissue>
    </source>
</reference>
<proteinExistence type="predicted"/>
<protein>
    <submittedName>
        <fullName evidence="1">Uncharacterized protein</fullName>
    </submittedName>
</protein>
<evidence type="ECO:0000313" key="2">
    <source>
        <dbReference type="Proteomes" id="UP000250321"/>
    </source>
</evidence>
<comment type="caution">
    <text evidence="1">The sequence shown here is derived from an EMBL/GenBank/DDBJ whole genome shotgun (WGS) entry which is preliminary data.</text>
</comment>
<evidence type="ECO:0000313" key="1">
    <source>
        <dbReference type="EMBL" id="PQQ07789.1"/>
    </source>
</evidence>
<dbReference type="EMBL" id="PJQY01000821">
    <property type="protein sequence ID" value="PQQ07789.1"/>
    <property type="molecule type" value="Genomic_DNA"/>
</dbReference>